<feature type="region of interest" description="Disordered" evidence="3">
    <location>
        <begin position="267"/>
        <end position="288"/>
    </location>
</feature>
<dbReference type="InterPro" id="IPR000331">
    <property type="entry name" value="Rap/Ran_GAP_dom"/>
</dbReference>
<dbReference type="PANTHER" id="PTHR15711">
    <property type="entry name" value="RAP GTPASE-ACTIVATING PROTEIN"/>
    <property type="match status" value="1"/>
</dbReference>
<reference evidence="6" key="1">
    <citation type="submission" date="2025-08" db="UniProtKB">
        <authorList>
            <consortium name="RefSeq"/>
        </authorList>
    </citation>
    <scope>IDENTIFICATION</scope>
</reference>
<dbReference type="Gene3D" id="6.10.140.210">
    <property type="match status" value="1"/>
</dbReference>
<name>A0ABM1DXQ0_PRICU</name>
<evidence type="ECO:0000259" key="4">
    <source>
        <dbReference type="PROSITE" id="PS50085"/>
    </source>
</evidence>
<dbReference type="Proteomes" id="UP000695022">
    <property type="component" value="Unplaced"/>
</dbReference>
<dbReference type="PROSITE" id="PS50877">
    <property type="entry name" value="GOLOCO"/>
    <property type="match status" value="1"/>
</dbReference>
<evidence type="ECO:0000256" key="1">
    <source>
        <dbReference type="ARBA" id="ARBA00022468"/>
    </source>
</evidence>
<dbReference type="Pfam" id="PF02145">
    <property type="entry name" value="Rap_GAP"/>
    <property type="match status" value="1"/>
</dbReference>
<dbReference type="InterPro" id="IPR035974">
    <property type="entry name" value="Rap/Ran-GAP_sf"/>
</dbReference>
<feature type="domain" description="Rap-GAP" evidence="4">
    <location>
        <begin position="600"/>
        <end position="816"/>
    </location>
</feature>
<feature type="compositionally biased region" description="Basic and acidic residues" evidence="3">
    <location>
        <begin position="58"/>
        <end position="74"/>
    </location>
</feature>
<dbReference type="SUPFAM" id="SSF111347">
    <property type="entry name" value="Rap/Ran-GAP"/>
    <property type="match status" value="1"/>
</dbReference>
<dbReference type="PROSITE" id="PS50085">
    <property type="entry name" value="RAPGAP"/>
    <property type="match status" value="1"/>
</dbReference>
<dbReference type="PANTHER" id="PTHR15711:SF32">
    <property type="entry name" value="RAP GTPASE ACTIVATING PROTEIN 1, ISOFORM H"/>
    <property type="match status" value="1"/>
</dbReference>
<feature type="region of interest" description="Disordered" evidence="3">
    <location>
        <begin position="916"/>
        <end position="942"/>
    </location>
</feature>
<evidence type="ECO:0000313" key="6">
    <source>
        <dbReference type="RefSeq" id="XP_014664721.1"/>
    </source>
</evidence>
<accession>A0ABM1DXQ0</accession>
<keyword evidence="1" id="KW-0343">GTPase activation</keyword>
<sequence>MDLSDACSKTRVPALFEQGLTIASKMEDSETSSEDTKGGNELVNSNDPAQPEGTTLRDIADKDKAGSQSHDRNEQTVGTLLLTANPHVPANYVHDKLVNDCVDDNDTSISESEGEECSQGPRSGDRISSKAKFEKKSKVGRNRLKPFINLVKTSPMLKRRFGKEVSLGATSLPKSDVVHQTHVRQKAAAATREFSSMAELLSVSSVVVEAIAKSDYMQCAGMSPICYSDKLPAAKLGARCRGLAEVAKHNSTVQTVFDKLRLQRKTQDKKGGGVSSRKKLQMISDKEQKRKADVDVRDELLECISSLDPGWESVSLSSGSQSDSLENCKDISARKKSPVYDDAGISMFGSLTSNAVYVMCAKEQDSSRCEAALSLKTYRKQGMDGQLFCEDHEPPATENEKAKAEDLFDILERMQGNRLDEQRCNLPVSFLQNEGKATPMRRRKESPTAAEVREMLLQSGPYPMIVLPQAASIYWADGLDSDSTTETTESVASSNEKYKFEFNEVAKCYRRHFLGKEHFNFFAQDEVVGPIVLSVKTETISSQEHTRLILRTKMSTVHELVPATCLQDCPTPARTAKLLCEQITTDKFHPVLFTKGSEIICAYDEHVLVNTFKFGICYQRRGQVTEEELFGNINHSAAMEEFLQMIGQRVTLKDFKGYRGGLDTVHGQTGLESIYQTYKDREIMFHVSTLLPYGEGDPQQLQRKRHIGNDIVSIIFQETNTPFIPDMIASNFLHAYIVVQPINPNTENTKYRVAVTAREDVPFFGPTLPSPPVFEKGPEFKDWLITKLINAENACYKAERFAKLEERTRSSLLDSLYNELQSKTEEIFAQQTNANSLPKSESSSFFDSLKKVWGTRAQTMRSQSVDINLSSGTNRKSAIIDTNSNVTLLDQSSTATTLLTKKGSASKNLNSSLKRREKNLEGSASAPSSIKPVQRNSTESCSSGMTQCSYKTCGMPDTPVSSPESGHILTIKSRSCHNLKGLSPSNSTSSINSVDECNRNHCNNHHNEDSDTGMESMSSAETPNKRMSMSCSFCLEETGYSVNYDNDALLKQLENNKQEVNKLKCDKLDLIRQNVACQRDIKKLKEREGKLTSDISALNKEISRLRIVLQQRDPQVIAIV</sequence>
<evidence type="ECO:0000313" key="5">
    <source>
        <dbReference type="Proteomes" id="UP000695022"/>
    </source>
</evidence>
<feature type="region of interest" description="Disordered" evidence="3">
    <location>
        <begin position="104"/>
        <end position="135"/>
    </location>
</feature>
<feature type="compositionally biased region" description="Acidic residues" evidence="3">
    <location>
        <begin position="104"/>
        <end position="116"/>
    </location>
</feature>
<dbReference type="GeneID" id="106807032"/>
<dbReference type="RefSeq" id="XP_014664721.1">
    <property type="nucleotide sequence ID" value="XM_014809235.1"/>
</dbReference>
<keyword evidence="5" id="KW-1185">Reference proteome</keyword>
<dbReference type="Pfam" id="PF02188">
    <property type="entry name" value="GoLoco"/>
    <property type="match status" value="1"/>
</dbReference>
<evidence type="ECO:0000256" key="3">
    <source>
        <dbReference type="SAM" id="MobiDB-lite"/>
    </source>
</evidence>
<dbReference type="InterPro" id="IPR003109">
    <property type="entry name" value="GoLoco_motif"/>
</dbReference>
<proteinExistence type="predicted"/>
<feature type="compositionally biased region" description="Basic and acidic residues" evidence="3">
    <location>
        <begin position="123"/>
        <end position="135"/>
    </location>
</feature>
<feature type="region of interest" description="Disordered" evidence="3">
    <location>
        <begin position="21"/>
        <end position="74"/>
    </location>
</feature>
<feature type="coiled-coil region" evidence="2">
    <location>
        <begin position="1046"/>
        <end position="1101"/>
    </location>
</feature>
<gene>
    <name evidence="6" type="primary">LOC106807032</name>
</gene>
<organism evidence="5 6">
    <name type="scientific">Priapulus caudatus</name>
    <name type="common">Priapulid worm</name>
    <dbReference type="NCBI Taxonomy" id="37621"/>
    <lineage>
        <taxon>Eukaryota</taxon>
        <taxon>Metazoa</taxon>
        <taxon>Ecdysozoa</taxon>
        <taxon>Scalidophora</taxon>
        <taxon>Priapulida</taxon>
        <taxon>Priapulimorpha</taxon>
        <taxon>Priapulimorphida</taxon>
        <taxon>Priapulidae</taxon>
        <taxon>Priapulus</taxon>
    </lineage>
</organism>
<dbReference type="SMART" id="SM00390">
    <property type="entry name" value="GoLoco"/>
    <property type="match status" value="1"/>
</dbReference>
<evidence type="ECO:0000256" key="2">
    <source>
        <dbReference type="SAM" id="Coils"/>
    </source>
</evidence>
<dbReference type="InterPro" id="IPR050989">
    <property type="entry name" value="Rap1_Ran_GAP"/>
</dbReference>
<keyword evidence="2" id="KW-0175">Coiled coil</keyword>
<dbReference type="Gene3D" id="3.40.50.11210">
    <property type="entry name" value="Rap/Ran-GAP"/>
    <property type="match status" value="1"/>
</dbReference>
<dbReference type="Pfam" id="PF21022">
    <property type="entry name" value="Rap-GAP_dimer"/>
    <property type="match status" value="1"/>
</dbReference>
<protein>
    <submittedName>
        <fullName evidence="6">Rap1 GTPase-activating protein 1-like isoform X1</fullName>
    </submittedName>
</protein>